<dbReference type="eggNOG" id="COG2197">
    <property type="taxonomic scope" value="Bacteria"/>
</dbReference>
<feature type="domain" description="HTH luxR-type" evidence="4">
    <location>
        <begin position="136"/>
        <end position="201"/>
    </location>
</feature>
<dbReference type="STRING" id="145458.APU90_10205"/>
<dbReference type="Proteomes" id="UP000237966">
    <property type="component" value="Unassembled WGS sequence"/>
</dbReference>
<evidence type="ECO:0000313" key="7">
    <source>
        <dbReference type="EMBL" id="PPI15440.1"/>
    </source>
</evidence>
<dbReference type="Proteomes" id="UP000052979">
    <property type="component" value="Unassembled WGS sequence"/>
</dbReference>
<dbReference type="PRINTS" id="PR00038">
    <property type="entry name" value="HTHLUXR"/>
</dbReference>
<dbReference type="EMBL" id="PSWU01000007">
    <property type="protein sequence ID" value="PPI15440.1"/>
    <property type="molecule type" value="Genomic_DNA"/>
</dbReference>
<dbReference type="InterPro" id="IPR039420">
    <property type="entry name" value="WalR-like"/>
</dbReference>
<proteinExistence type="predicted"/>
<dbReference type="InterPro" id="IPR001789">
    <property type="entry name" value="Sig_transdc_resp-reg_receiver"/>
</dbReference>
<dbReference type="PANTHER" id="PTHR43214:SF42">
    <property type="entry name" value="TRANSCRIPTIONAL REGULATORY PROTEIN DESR"/>
    <property type="match status" value="1"/>
</dbReference>
<dbReference type="Gene3D" id="3.40.50.2300">
    <property type="match status" value="1"/>
</dbReference>
<name>A0A0C5BSR8_9MICO</name>
<dbReference type="InterPro" id="IPR016032">
    <property type="entry name" value="Sig_transdc_resp-reg_C-effctor"/>
</dbReference>
<dbReference type="PROSITE" id="PS00622">
    <property type="entry name" value="HTH_LUXR_1"/>
    <property type="match status" value="1"/>
</dbReference>
<feature type="domain" description="Response regulatory" evidence="5">
    <location>
        <begin position="5"/>
        <end position="121"/>
    </location>
</feature>
<dbReference type="RefSeq" id="WP_027691444.1">
    <property type="nucleotide sequence ID" value="NZ_CP010848.1"/>
</dbReference>
<keyword evidence="8" id="KW-1185">Reference proteome</keyword>
<evidence type="ECO:0000313" key="9">
    <source>
        <dbReference type="Proteomes" id="UP000237966"/>
    </source>
</evidence>
<dbReference type="GeneID" id="93666984"/>
<evidence type="ECO:0000256" key="3">
    <source>
        <dbReference type="PROSITE-ProRule" id="PRU00169"/>
    </source>
</evidence>
<dbReference type="InterPro" id="IPR011006">
    <property type="entry name" value="CheY-like_superfamily"/>
</dbReference>
<dbReference type="EMBL" id="LBFI01000044">
    <property type="protein sequence ID" value="KKM45301.1"/>
    <property type="molecule type" value="Genomic_DNA"/>
</dbReference>
<evidence type="ECO:0000256" key="2">
    <source>
        <dbReference type="ARBA" id="ARBA00023125"/>
    </source>
</evidence>
<dbReference type="Pfam" id="PF00196">
    <property type="entry name" value="GerE"/>
    <property type="match status" value="1"/>
</dbReference>
<dbReference type="InterPro" id="IPR058245">
    <property type="entry name" value="NreC/VraR/RcsB-like_REC"/>
</dbReference>
<dbReference type="PROSITE" id="PS50043">
    <property type="entry name" value="HTH_LUXR_2"/>
    <property type="match status" value="1"/>
</dbReference>
<dbReference type="KEGG" id="rtc:APU90_10205"/>
<organism evidence="6 8">
    <name type="scientific">Rathayibacter toxicus</name>
    <dbReference type="NCBI Taxonomy" id="145458"/>
    <lineage>
        <taxon>Bacteria</taxon>
        <taxon>Bacillati</taxon>
        <taxon>Actinomycetota</taxon>
        <taxon>Actinomycetes</taxon>
        <taxon>Micrococcales</taxon>
        <taxon>Microbacteriaceae</taxon>
        <taxon>Rathayibacter</taxon>
    </lineage>
</organism>
<dbReference type="Pfam" id="PF00072">
    <property type="entry name" value="Response_reg"/>
    <property type="match status" value="1"/>
</dbReference>
<accession>A0A0C5BSR8</accession>
<dbReference type="OrthoDB" id="9808843at2"/>
<protein>
    <submittedName>
        <fullName evidence="7">DNA-binding response regulator</fullName>
    </submittedName>
    <submittedName>
        <fullName evidence="6">MerR family transcriptional regulator</fullName>
    </submittedName>
</protein>
<dbReference type="PROSITE" id="PS50110">
    <property type="entry name" value="RESPONSE_REGULATORY"/>
    <property type="match status" value="1"/>
</dbReference>
<evidence type="ECO:0000259" key="5">
    <source>
        <dbReference type="PROSITE" id="PS50110"/>
    </source>
</evidence>
<dbReference type="SUPFAM" id="SSF52172">
    <property type="entry name" value="CheY-like"/>
    <property type="match status" value="1"/>
</dbReference>
<feature type="modified residue" description="4-aspartylphosphate" evidence="3">
    <location>
        <position position="56"/>
    </location>
</feature>
<dbReference type="CDD" id="cd06170">
    <property type="entry name" value="LuxR_C_like"/>
    <property type="match status" value="1"/>
</dbReference>
<reference evidence="7 9" key="2">
    <citation type="submission" date="2018-02" db="EMBL/GenBank/DDBJ databases">
        <title>Bacteriophage NCPPB3778 and a type I-E CRISPR drive the evolution of the US Biological Select Agent, Rathayibacter toxicus.</title>
        <authorList>
            <person name="Davis E.W.II."/>
            <person name="Tabima J.F."/>
            <person name="Weisberg A.J."/>
            <person name="Lopes L.D."/>
            <person name="Wiseman M.S."/>
            <person name="Wiseman M.S."/>
            <person name="Pupko T."/>
            <person name="Belcher M.S."/>
            <person name="Sechler A.J."/>
            <person name="Tancos M.A."/>
            <person name="Schroeder B.K."/>
            <person name="Murray T.D."/>
            <person name="Luster D.G."/>
            <person name="Schneider W.L."/>
            <person name="Rogers E."/>
            <person name="Andreote F.D."/>
            <person name="Grunwald N.J."/>
            <person name="Putnam M.L."/>
            <person name="Chang J.H."/>
        </authorList>
    </citation>
    <scope>NUCLEOTIDE SEQUENCE [LARGE SCALE GENOMIC DNA]</scope>
    <source>
        <strain evidence="7 9">FH99</strain>
    </source>
</reference>
<evidence type="ECO:0000313" key="6">
    <source>
        <dbReference type="EMBL" id="KKM45301.1"/>
    </source>
</evidence>
<dbReference type="SUPFAM" id="SSF46894">
    <property type="entry name" value="C-terminal effector domain of the bipartite response regulators"/>
    <property type="match status" value="1"/>
</dbReference>
<keyword evidence="2 7" id="KW-0238">DNA-binding</keyword>
<dbReference type="GO" id="GO:0003677">
    <property type="term" value="F:DNA binding"/>
    <property type="evidence" value="ECO:0007669"/>
    <property type="project" value="UniProtKB-KW"/>
</dbReference>
<keyword evidence="1 3" id="KW-0597">Phosphoprotein</keyword>
<comment type="caution">
    <text evidence="6">The sequence shown here is derived from an EMBL/GenBank/DDBJ whole genome shotgun (WGS) entry which is preliminary data.</text>
</comment>
<reference evidence="6 8" key="1">
    <citation type="submission" date="2015-04" db="EMBL/GenBank/DDBJ databases">
        <title>Draft genome sequence of Rathayibacter toxicus strain FH-142 (AKA 70134 or CS 32), a Western Australian isolate.</title>
        <authorList>
            <consortium name="Consortium for Microbial Forensics and Genomics (microFORGE)"/>
            <person name="Knight B.M."/>
            <person name="Roberts D.P."/>
            <person name="Lin D."/>
            <person name="Hari K."/>
            <person name="Fletcher J."/>
            <person name="Melcher U."/>
            <person name="Blagden T."/>
            <person name="Luster D.G."/>
            <person name="Sechler A.J."/>
            <person name="Schneider W.L."/>
            <person name="Winegar R.A."/>
        </authorList>
    </citation>
    <scope>NUCLEOTIDE SEQUENCE [LARGE SCALE GENOMIC DNA]</scope>
    <source>
        <strain evidence="6 8">FH142</strain>
    </source>
</reference>
<dbReference type="GO" id="GO:0000160">
    <property type="term" value="P:phosphorelay signal transduction system"/>
    <property type="evidence" value="ECO:0007669"/>
    <property type="project" value="InterPro"/>
</dbReference>
<evidence type="ECO:0000313" key="8">
    <source>
        <dbReference type="Proteomes" id="UP000052979"/>
    </source>
</evidence>
<dbReference type="PANTHER" id="PTHR43214">
    <property type="entry name" value="TWO-COMPONENT RESPONSE REGULATOR"/>
    <property type="match status" value="1"/>
</dbReference>
<gene>
    <name evidence="7" type="ORF">C5C51_06665</name>
    <name evidence="6" type="ORF">VT73_06590</name>
</gene>
<dbReference type="SMART" id="SM00448">
    <property type="entry name" value="REC"/>
    <property type="match status" value="1"/>
</dbReference>
<dbReference type="KEGG" id="rtx:TI83_06880"/>
<dbReference type="GO" id="GO:0006355">
    <property type="term" value="P:regulation of DNA-templated transcription"/>
    <property type="evidence" value="ECO:0007669"/>
    <property type="project" value="InterPro"/>
</dbReference>
<evidence type="ECO:0000259" key="4">
    <source>
        <dbReference type="PROSITE" id="PS50043"/>
    </source>
</evidence>
<dbReference type="CDD" id="cd17535">
    <property type="entry name" value="REC_NarL-like"/>
    <property type="match status" value="1"/>
</dbReference>
<sequence length="203" mass="21190">MSALRILLAEDIDLVAEAFQVLLEIEPDFEIVARVNRGDLVVAAALRHRPDVALLDVDMPGRNGIEATADLRAANVSCGILLLTALPGYGHVPRALSAGANGYLVKSTTGAQLARAIRTIASGGTAIDSQLAAQALRAGANPLTEREVELLRLVESGARTTAIAAAMHLTPGTVRNYLSNAITKLHATTRAEAVAAGRTAGWL</sequence>
<evidence type="ECO:0000256" key="1">
    <source>
        <dbReference type="ARBA" id="ARBA00022553"/>
    </source>
</evidence>
<dbReference type="PATRIC" id="fig|145458.7.peg.1571"/>
<dbReference type="AlphaFoldDB" id="A0A0C5BSR8"/>
<dbReference type="SMART" id="SM00421">
    <property type="entry name" value="HTH_LUXR"/>
    <property type="match status" value="1"/>
</dbReference>
<dbReference type="InterPro" id="IPR000792">
    <property type="entry name" value="Tscrpt_reg_LuxR_C"/>
</dbReference>